<protein>
    <recommendedName>
        <fullName evidence="1">AraC effector-binding domain-containing protein</fullName>
    </recommendedName>
</protein>
<comment type="caution">
    <text evidence="2">The sequence shown here is derived from an EMBL/GenBank/DDBJ whole genome shotgun (WGS) entry which is preliminary data.</text>
</comment>
<reference evidence="2" key="1">
    <citation type="submission" date="2019-10" db="EMBL/GenBank/DDBJ databases">
        <title>Rhizobium leguminosarum symbiovar viciae collection.</title>
        <authorList>
            <person name="Boivin S."/>
            <person name="Lepetit M."/>
        </authorList>
    </citation>
    <scope>NUCLEOTIDE SEQUENCE</scope>
    <source>
        <strain evidence="2">L143</strain>
    </source>
</reference>
<evidence type="ECO:0000313" key="3">
    <source>
        <dbReference type="Proteomes" id="UP000662259"/>
    </source>
</evidence>
<feature type="domain" description="AraC effector-binding" evidence="1">
    <location>
        <begin position="3"/>
        <end position="162"/>
    </location>
</feature>
<dbReference type="SMART" id="SM00871">
    <property type="entry name" value="AraC_E_bind"/>
    <property type="match status" value="1"/>
</dbReference>
<sequence length="168" mass="18761">MLTLPEIIEFQARKYVATRLSVVIPFDNEVDPAFDELWDAFARAGVEPDGIEFMKFNLIDMPRLEIEVGMTTDSTLPLSGRLVHGELPSGRYVSSTYTGSYDGLYDATAMLIGWAKEKGIKWDVTPTEEGDLFACRLEIHENNPSIEPDPSRLVTTLMIKMADGEGLE</sequence>
<evidence type="ECO:0000259" key="1">
    <source>
        <dbReference type="SMART" id="SM00871"/>
    </source>
</evidence>
<dbReference type="RefSeq" id="WP_168276969.1">
    <property type="nucleotide sequence ID" value="NZ_WIEZ01000017.1"/>
</dbReference>
<dbReference type="EMBL" id="WIEZ01000017">
    <property type="protein sequence ID" value="NKM48632.1"/>
    <property type="molecule type" value="Genomic_DNA"/>
</dbReference>
<dbReference type="Gene3D" id="3.20.80.10">
    <property type="entry name" value="Regulatory factor, effector binding domain"/>
    <property type="match status" value="1"/>
</dbReference>
<evidence type="ECO:0000313" key="2">
    <source>
        <dbReference type="EMBL" id="NKM48632.1"/>
    </source>
</evidence>
<dbReference type="Proteomes" id="UP000662259">
    <property type="component" value="Unassembled WGS sequence"/>
</dbReference>
<name>A0A8I2GYS8_RHILV</name>
<gene>
    <name evidence="2" type="ORF">GFL91_27445</name>
</gene>
<dbReference type="Pfam" id="PF06445">
    <property type="entry name" value="GyrI-like"/>
    <property type="match status" value="1"/>
</dbReference>
<organism evidence="2 3">
    <name type="scientific">Rhizobium leguminosarum bv. viciae</name>
    <dbReference type="NCBI Taxonomy" id="387"/>
    <lineage>
        <taxon>Bacteria</taxon>
        <taxon>Pseudomonadati</taxon>
        <taxon>Pseudomonadota</taxon>
        <taxon>Alphaproteobacteria</taxon>
        <taxon>Hyphomicrobiales</taxon>
        <taxon>Rhizobiaceae</taxon>
        <taxon>Rhizobium/Agrobacterium group</taxon>
        <taxon>Rhizobium</taxon>
    </lineage>
</organism>
<dbReference type="InterPro" id="IPR029442">
    <property type="entry name" value="GyrI-like"/>
</dbReference>
<dbReference type="InterPro" id="IPR010499">
    <property type="entry name" value="AraC_E-bd"/>
</dbReference>
<dbReference type="InterPro" id="IPR011256">
    <property type="entry name" value="Reg_factor_effector_dom_sf"/>
</dbReference>
<dbReference type="SUPFAM" id="SSF55136">
    <property type="entry name" value="Probable bacterial effector-binding domain"/>
    <property type="match status" value="1"/>
</dbReference>
<dbReference type="AlphaFoldDB" id="A0A8I2GYS8"/>
<proteinExistence type="predicted"/>
<accession>A0A8I2GYS8</accession>